<dbReference type="FunFam" id="1.20.120.350:FF:000004">
    <property type="entry name" value="Sodium channel protein"/>
    <property type="match status" value="1"/>
</dbReference>
<keyword evidence="12 19" id="KW-0915">Sodium</keyword>
<feature type="transmembrane region" description="Helical" evidence="19">
    <location>
        <begin position="1944"/>
        <end position="1967"/>
    </location>
</feature>
<dbReference type="SUPFAM" id="SSF81324">
    <property type="entry name" value="Voltage-gated potassium channels"/>
    <property type="match status" value="4"/>
</dbReference>
<dbReference type="InterPro" id="IPR044564">
    <property type="entry name" value="Na_chnl_inactivation_gate"/>
</dbReference>
<dbReference type="GO" id="GO:0035725">
    <property type="term" value="P:sodium ion transmembrane transport"/>
    <property type="evidence" value="ECO:0000318"/>
    <property type="project" value="GO_Central"/>
</dbReference>
<feature type="transmembrane region" description="Helical" evidence="19">
    <location>
        <begin position="965"/>
        <end position="988"/>
    </location>
</feature>
<dbReference type="InterPro" id="IPR001696">
    <property type="entry name" value="Na_channel_asu"/>
</dbReference>
<feature type="compositionally biased region" description="Basic and acidic residues" evidence="20">
    <location>
        <begin position="30"/>
        <end position="40"/>
    </location>
</feature>
<dbReference type="InterPro" id="IPR027359">
    <property type="entry name" value="Volt_channel_dom_sf"/>
</dbReference>
<feature type="domain" description="Ion transport" evidence="21">
    <location>
        <begin position="1712"/>
        <end position="1977"/>
    </location>
</feature>
<keyword evidence="17 19" id="KW-0739">Sodium transport</keyword>
<feature type="transmembrane region" description="Helical" evidence="19">
    <location>
        <begin position="1844"/>
        <end position="1864"/>
    </location>
</feature>
<feature type="transmembrane region" description="Helical" evidence="19">
    <location>
        <begin position="1625"/>
        <end position="1649"/>
    </location>
</feature>
<evidence type="ECO:0000256" key="10">
    <source>
        <dbReference type="ARBA" id="ARBA00022882"/>
    </source>
</evidence>
<evidence type="ECO:0000256" key="17">
    <source>
        <dbReference type="ARBA" id="ARBA00023201"/>
    </source>
</evidence>
<feature type="compositionally biased region" description="Low complexity" evidence="20">
    <location>
        <begin position="531"/>
        <end position="554"/>
    </location>
</feature>
<keyword evidence="4" id="KW-1003">Cell membrane</keyword>
<evidence type="ECO:0000259" key="22">
    <source>
        <dbReference type="Pfam" id="PF24609"/>
    </source>
</evidence>
<feature type="compositionally biased region" description="Acidic residues" evidence="20">
    <location>
        <begin position="41"/>
        <end position="51"/>
    </location>
</feature>
<keyword evidence="3 19" id="KW-0894">Sodium channel</keyword>
<dbReference type="OrthoDB" id="416585at2759"/>
<dbReference type="RefSeq" id="XP_035662876.1">
    <property type="nucleotide sequence ID" value="XM_035806983.1"/>
</dbReference>
<comment type="caution">
    <text evidence="19">Lacks conserved residue(s) required for the propagation of feature annotation.</text>
</comment>
<feature type="transmembrane region" description="Helical" evidence="19">
    <location>
        <begin position="693"/>
        <end position="717"/>
    </location>
</feature>
<evidence type="ECO:0000256" key="16">
    <source>
        <dbReference type="ARBA" id="ARBA00023180"/>
    </source>
</evidence>
<dbReference type="PRINTS" id="PR00170">
    <property type="entry name" value="NACHANNEL"/>
</dbReference>
<dbReference type="Pfam" id="PF24609">
    <property type="entry name" value="IQ_SCN5A_C"/>
    <property type="match status" value="1"/>
</dbReference>
<evidence type="ECO:0000256" key="6">
    <source>
        <dbReference type="ARBA" id="ARBA00022673"/>
    </source>
</evidence>
<keyword evidence="10 19" id="KW-0851">Voltage-gated channel</keyword>
<feature type="transmembrane region" description="Helical" evidence="19">
    <location>
        <begin position="251"/>
        <end position="270"/>
    </location>
</feature>
<dbReference type="GO" id="GO:0005248">
    <property type="term" value="F:voltage-gated sodium channel activity"/>
    <property type="evidence" value="ECO:0000318"/>
    <property type="project" value="GO_Central"/>
</dbReference>
<dbReference type="InterPro" id="IPR050599">
    <property type="entry name" value="VDCC_alpha-1_subunit"/>
</dbReference>
<evidence type="ECO:0000256" key="8">
    <source>
        <dbReference type="ARBA" id="ARBA00022737"/>
    </source>
</evidence>
<dbReference type="Gene3D" id="1.10.238.10">
    <property type="entry name" value="EF-hand"/>
    <property type="match status" value="1"/>
</dbReference>
<keyword evidence="18 19" id="KW-0407">Ion channel</keyword>
<dbReference type="GO" id="GO:0001518">
    <property type="term" value="C:voltage-gated sodium channel complex"/>
    <property type="evidence" value="ECO:0000318"/>
    <property type="project" value="GO_Central"/>
</dbReference>
<dbReference type="Proteomes" id="UP000001554">
    <property type="component" value="Chromosome 19"/>
</dbReference>
<comment type="subcellular location">
    <subcellularLocation>
        <location evidence="1 19">Cell membrane</location>
        <topology evidence="1 19">Multi-pass membrane protein</topology>
    </subcellularLocation>
</comment>
<keyword evidence="13 19" id="KW-0406">Ion transport</keyword>
<dbReference type="GeneID" id="118406715"/>
<keyword evidence="15" id="KW-1015">Disulfide bond</keyword>
<feature type="compositionally biased region" description="Low complexity" evidence="20">
    <location>
        <begin position="565"/>
        <end position="577"/>
    </location>
</feature>
<feature type="transmembrane region" description="Helical" evidence="19">
    <location>
        <begin position="123"/>
        <end position="150"/>
    </location>
</feature>
<dbReference type="Gene3D" id="1.10.287.70">
    <property type="match status" value="4"/>
</dbReference>
<evidence type="ECO:0000256" key="15">
    <source>
        <dbReference type="ARBA" id="ARBA00023157"/>
    </source>
</evidence>
<evidence type="ECO:0000256" key="14">
    <source>
        <dbReference type="ARBA" id="ARBA00023136"/>
    </source>
</evidence>
<feature type="region of interest" description="Disordered" evidence="20">
    <location>
        <begin position="997"/>
        <end position="1016"/>
    </location>
</feature>
<keyword evidence="9" id="KW-0106">Calcium</keyword>
<keyword evidence="7 19" id="KW-0812">Transmembrane</keyword>
<evidence type="ECO:0000256" key="18">
    <source>
        <dbReference type="ARBA" id="ARBA00023303"/>
    </source>
</evidence>
<organism evidence="23 24">
    <name type="scientific">Branchiostoma floridae</name>
    <name type="common">Florida lancelet</name>
    <name type="synonym">Amphioxus</name>
    <dbReference type="NCBI Taxonomy" id="7739"/>
    <lineage>
        <taxon>Eukaryota</taxon>
        <taxon>Metazoa</taxon>
        <taxon>Chordata</taxon>
        <taxon>Cephalochordata</taxon>
        <taxon>Leptocardii</taxon>
        <taxon>Amphioxiformes</taxon>
        <taxon>Branchiostomatidae</taxon>
        <taxon>Branchiostoma</taxon>
    </lineage>
</organism>
<reference evidence="24" key="2">
    <citation type="submission" date="2025-08" db="UniProtKB">
        <authorList>
            <consortium name="RefSeq"/>
        </authorList>
    </citation>
    <scope>IDENTIFICATION</scope>
    <source>
        <strain evidence="24">S238N-H82</strain>
        <tissue evidence="24">Testes</tissue>
    </source>
</reference>
<evidence type="ECO:0000313" key="23">
    <source>
        <dbReference type="Proteomes" id="UP000001554"/>
    </source>
</evidence>
<feature type="transmembrane region" description="Helical" evidence="19">
    <location>
        <begin position="1747"/>
        <end position="1765"/>
    </location>
</feature>
<protein>
    <recommendedName>
        <fullName evidence="19">Sodium channel protein</fullName>
    </recommendedName>
</protein>
<evidence type="ECO:0000256" key="2">
    <source>
        <dbReference type="ARBA" id="ARBA00022448"/>
    </source>
</evidence>
<evidence type="ECO:0000256" key="11">
    <source>
        <dbReference type="ARBA" id="ARBA00022989"/>
    </source>
</evidence>
<evidence type="ECO:0000256" key="12">
    <source>
        <dbReference type="ARBA" id="ARBA00023053"/>
    </source>
</evidence>
<dbReference type="FunFam" id="1.20.120.350:FF:000003">
    <property type="entry name" value="Voltage-dependent sodium channel"/>
    <property type="match status" value="1"/>
</dbReference>
<keyword evidence="6" id="KW-0107">Calcium channel</keyword>
<evidence type="ECO:0000256" key="9">
    <source>
        <dbReference type="ARBA" id="ARBA00022837"/>
    </source>
</evidence>
<dbReference type="FunFam" id="1.20.120.350:FF:000036">
    <property type="entry name" value="Voltage-dependent sodium channel SCN10A"/>
    <property type="match status" value="1"/>
</dbReference>
<feature type="region of interest" description="Disordered" evidence="20">
    <location>
        <begin position="521"/>
        <end position="584"/>
    </location>
</feature>
<keyword evidence="11 19" id="KW-1133">Transmembrane helix</keyword>
<comment type="function">
    <text evidence="19">Mediates the voltage-dependent sodium ion permeability of excitable membranes. Assuming opened or closed conformations in response to the voltage difference across the membrane, the protein forms a sodium-selective channel through which Na(+) ions may pass in accordance with their electrochemical gradient.</text>
</comment>
<feature type="region of interest" description="Disordered" evidence="20">
    <location>
        <begin position="30"/>
        <end position="56"/>
    </location>
</feature>
<feature type="region of interest" description="Disordered" evidence="20">
    <location>
        <begin position="1183"/>
        <end position="1230"/>
    </location>
</feature>
<keyword evidence="5" id="KW-0109">Calcium transport</keyword>
<feature type="transmembrane region" description="Helical" evidence="19">
    <location>
        <begin position="1315"/>
        <end position="1333"/>
    </location>
</feature>
<evidence type="ECO:0000259" key="21">
    <source>
        <dbReference type="Pfam" id="PF00520"/>
    </source>
</evidence>
<dbReference type="Pfam" id="PF00520">
    <property type="entry name" value="Ion_trans"/>
    <property type="match status" value="4"/>
</dbReference>
<dbReference type="FunFam" id="1.20.120.350:FF:000019">
    <property type="entry name" value="Sodium channel protein"/>
    <property type="match status" value="1"/>
</dbReference>
<dbReference type="InterPro" id="IPR005821">
    <property type="entry name" value="Ion_trans_dom"/>
</dbReference>
<dbReference type="CDD" id="cd13433">
    <property type="entry name" value="Na_channel_gate"/>
    <property type="match status" value="1"/>
</dbReference>
<feature type="domain" description="Ion transport" evidence="21">
    <location>
        <begin position="130"/>
        <end position="523"/>
    </location>
</feature>
<feature type="transmembrane region" description="Helical" evidence="19">
    <location>
        <begin position="1704"/>
        <end position="1727"/>
    </location>
</feature>
<feature type="transmembrane region" description="Helical" evidence="19">
    <location>
        <begin position="924"/>
        <end position="945"/>
    </location>
</feature>
<evidence type="ECO:0000256" key="3">
    <source>
        <dbReference type="ARBA" id="ARBA00022461"/>
    </source>
</evidence>
<keyword evidence="23" id="KW-1185">Reference proteome</keyword>
<evidence type="ECO:0000256" key="4">
    <source>
        <dbReference type="ARBA" id="ARBA00022475"/>
    </source>
</evidence>
<dbReference type="PANTHER" id="PTHR45628:SF38">
    <property type="entry name" value="SODIUM CHANNEL PROTEIN"/>
    <property type="match status" value="1"/>
</dbReference>
<feature type="compositionally biased region" description="Acidic residues" evidence="20">
    <location>
        <begin position="999"/>
        <end position="1016"/>
    </location>
</feature>
<dbReference type="PANTHER" id="PTHR45628">
    <property type="entry name" value="VOLTAGE-DEPENDENT CALCIUM CHANNEL TYPE A SUBUNIT ALPHA-1"/>
    <property type="match status" value="1"/>
</dbReference>
<keyword evidence="14 19" id="KW-0472">Membrane</keyword>
<dbReference type="FunFam" id="1.10.287.70:FF:000001">
    <property type="entry name" value="Sodium channel protein"/>
    <property type="match status" value="1"/>
</dbReference>
<name>A0A9J7HNI0_BRAFL</name>
<feature type="transmembrane region" description="Helical" evidence="19">
    <location>
        <begin position="737"/>
        <end position="755"/>
    </location>
</feature>
<dbReference type="Gene3D" id="1.20.5.1190">
    <property type="entry name" value="iswi atpase"/>
    <property type="match status" value="1"/>
</dbReference>
<reference evidence="23" key="1">
    <citation type="journal article" date="2020" name="Nat. Ecol. Evol.">
        <title>Deeply conserved synteny resolves early events in vertebrate evolution.</title>
        <authorList>
            <person name="Simakov O."/>
            <person name="Marletaz F."/>
            <person name="Yue J.X."/>
            <person name="O'Connell B."/>
            <person name="Jenkins J."/>
            <person name="Brandt A."/>
            <person name="Calef R."/>
            <person name="Tung C.H."/>
            <person name="Huang T.K."/>
            <person name="Schmutz J."/>
            <person name="Satoh N."/>
            <person name="Yu J.K."/>
            <person name="Putnam N.H."/>
            <person name="Green R.E."/>
            <person name="Rokhsar D.S."/>
        </authorList>
    </citation>
    <scope>NUCLEOTIDE SEQUENCE [LARGE SCALE GENOMIC DNA]</scope>
    <source>
        <strain evidence="23">S238N-H82</strain>
    </source>
</reference>
<dbReference type="FunFam" id="1.10.287.70:FF:000051">
    <property type="entry name" value="Sodium channel 1"/>
    <property type="match status" value="1"/>
</dbReference>
<evidence type="ECO:0000256" key="7">
    <source>
        <dbReference type="ARBA" id="ARBA00022692"/>
    </source>
</evidence>
<comment type="similarity">
    <text evidence="19">Belongs to the sodium channel (TC 1.A.1.10) family.</text>
</comment>
<dbReference type="InterPro" id="IPR058542">
    <property type="entry name" value="IQ_SCN5A_C"/>
</dbReference>
<keyword evidence="16" id="KW-0325">Glycoprotein</keyword>
<keyword evidence="8" id="KW-0677">Repeat</keyword>
<feature type="transmembrane region" description="Helical" evidence="19">
    <location>
        <begin position="1413"/>
        <end position="1432"/>
    </location>
</feature>
<evidence type="ECO:0000256" key="5">
    <source>
        <dbReference type="ARBA" id="ARBA00022568"/>
    </source>
</evidence>
<accession>A0A9J7HNI0</accession>
<sequence length="2126" mass="240560">MPDKVVDLGGIWKALSPQTLKDIEARIKEEEKRKKERQEAGEEEEDEEVEELQPNKKLEAGSALPDKYGEVPIELVGRPIEEIDDYYKTKWTFVVIAKDRTIFRFSTTNGCFLLSPFNPLRRLALFTLTHSLFSTLVMLTILVNCVFMALNDPPKITEFIFNGIYTIEMLVKLSARGYALQHFTYLRDPWNWLDFAVVVLAYVTMFMDLGNLSVLRTFRVLRALKTISVVPGLKTIVNALIQSVINLRDVIILTSFGLCVFALVGLQLYMGQLRQKCVMEFPENGMNLAEFCYKFRDASQNALPNEYLHCADDLKMFNGNDEEIEQPRWVVNWVSWKDYFNYSTPRYKDIKGQITPEKKGYCFPPPNDDPLFNETETVHDIMFEWIDDSDCNVSVVNATNNAAVWHAWYYNKDHWLMARGLDGLCRNKSEDDPFCNPGFRCLRIGGNPDFGYTSFDNIGWALLTAFRLINQDYWENLYQQVLGTAGHANMLFFLLVIFLGSFYLVNLILAVVAMSYEEASQQTEDEEEEAMGAAGESGSGSSSESDSESESSSANVAARRKRSGSRSSRSSSRSGSKCGSTCKVHPSCSIVSWTALNGAFPSNSNFLSMQDIEMQPDGEVEAVQEKHTMEETEKEKSEKEIAVRKAGFVRDDEEYDSSDWETDDEEPPTPLQIAFNVLCGWKCPPCWNVIARISFLFICDPVMELFITLCIIFNTVFMAMDYHDISQNKPFEKTLEVGNYVFSGIFAGEFFFKLIGMGPKDYFAVGWNMFDSFIVILSCIEILMEQLMGGGLAGFSVLRSFRLLRVFKLAKSWPTLNKLLSIIGNSMGALGNLTFVLGIVIYIFAVLGMQVFGECYRTWTPLLDRPRWNFEDFLRSFMIVFRVLCGEWIESMWDCMRCDIVKFENCPGHENPEEKGVRYTCVPFFLLTVLIGNLIILNLFLALLLSSFSGLEESGDEGSGEPNNIVIGVNKIIFFFKYIIYCFLPCFVPKPKKNWPPFDQEEEEDAEDEGGDDDEEWKIEKTYVDGEVPTMDGEAVVLQNGYVGKRPSLAESGTPWSSQNGIPVAMCGFNSEMDIIDVTKAPRKKKESESNEKESENQYIPDGECIKDNKEMEESKDENKDGNRSSSTSNGLSKASTTPAKSSSEPSLCQKENGVVPMMDKIGNGLGSIPDKLSDGVLSNGKLSEGMLDPAYTPTKLSDGVLNMDEKPDGDLPDDPGSPGSKEKQSDYASSGVIVEYPPDCWPEKWAMPCCDECIKSPIGIKFAALRVKAYWIIEHNYFETFIIIMIVLSSGALAFEDKYINTEEKIIVKTVLGYADYAFTVIFTIEMVLKMLGYGFKTYFTNAWCWLDFIIVMASLVTAIPNLMGMGDSVPESLKTVRVIRALRPLRAISRAEGMKVVVNALIGAIPSVTNVLMVCLVFWLIFAIMGVQLFKGKFFKCMDEVNNPGEFKMKTCIIFNETFCNDPIAEVIPATCYDLNKNEKPACVLMEGPTDYCETQAICQECNNLYKTPTKIAELCEDFQEMCNITCPASYNVGYKVTEDVEDFLCYDENGGLKGPEMYFNKSVCLARNKTWENYKINFDNVGIAYLSLLQIATFKGWIQIIEHAVDGTDVDLQPVRDFGSMWYLYFVIFIIFGAFFTLNLFIGVIIDNFNAQKKKPGDGDGSSADLFMTEDQKKYMEQMKKLGSKSPSKGIPRPDNNFQGFFYDVAMTQAFEVVIMAFIMFNMLTMMMEHEGSSQKFKDILEKINLVFIAVFTGEMVWKMIAFGPKYFSQGWNIFDFVVVVMSIITQGLEDVMAALPVPPTLLRVIRVARVGRILRLVKGAKGIRTLIFSLLVSLPALVNIGLLLFLIMFIYAIFGMMNFAHCKRMQGLNEVINFETFFNSIILLFQVCTSAGWDGILNGLQDQLIPTINGTTPTKEQIDAGILDDIDKCWSLSRYTYLGIFFFVSYLIMNFLIVVNMYIAVILDNFSAATEEAAGGGVTEDDIDMYYSLWERYDPHASKYISLSKISQFVHQLDDPLRIAKPNKITLAYLDIPICTGDRLYCKDILKRLTERAMGTFDNDKEAVDEEEEEAVTTDHPEDYQRIGSTLTRRREEVAAMVIQRAIRKYVLKHDFDKEQAPQIIF</sequence>
<dbReference type="Gene3D" id="1.20.120.350">
    <property type="entry name" value="Voltage-gated potassium channels. Chain C"/>
    <property type="match status" value="4"/>
</dbReference>
<evidence type="ECO:0000313" key="24">
    <source>
        <dbReference type="RefSeq" id="XP_035662876.1"/>
    </source>
</evidence>
<evidence type="ECO:0000256" key="20">
    <source>
        <dbReference type="SAM" id="MobiDB-lite"/>
    </source>
</evidence>
<gene>
    <name evidence="24" type="primary">LOC118406715</name>
</gene>
<evidence type="ECO:0000256" key="13">
    <source>
        <dbReference type="ARBA" id="ARBA00023065"/>
    </source>
</evidence>
<feature type="transmembrane region" description="Helical" evidence="19">
    <location>
        <begin position="819"/>
        <end position="852"/>
    </location>
</feature>
<feature type="compositionally biased region" description="Low complexity" evidence="20">
    <location>
        <begin position="1133"/>
        <end position="1147"/>
    </location>
</feature>
<proteinExistence type="inferred from homology"/>
<feature type="transmembrane region" description="Helical" evidence="19">
    <location>
        <begin position="1277"/>
        <end position="1295"/>
    </location>
</feature>
<feature type="compositionally biased region" description="Basic and acidic residues" evidence="20">
    <location>
        <begin position="1086"/>
        <end position="1096"/>
    </location>
</feature>
<keyword evidence="2 19" id="KW-0813">Transport</keyword>
<feature type="compositionally biased region" description="Basic and acidic residues" evidence="20">
    <location>
        <begin position="1104"/>
        <end position="1123"/>
    </location>
</feature>
<feature type="transmembrane region" description="Helical" evidence="19">
    <location>
        <begin position="491"/>
        <end position="516"/>
    </location>
</feature>
<evidence type="ECO:0000256" key="19">
    <source>
        <dbReference type="RuleBase" id="RU361132"/>
    </source>
</evidence>
<feature type="domain" description="Ion transport" evidence="21">
    <location>
        <begin position="701"/>
        <end position="953"/>
    </location>
</feature>
<evidence type="ECO:0000256" key="1">
    <source>
        <dbReference type="ARBA" id="ARBA00004651"/>
    </source>
</evidence>
<feature type="domain" description="SCN5A-like C-terminal IQ motif" evidence="22">
    <location>
        <begin position="2089"/>
        <end position="2118"/>
    </location>
</feature>
<dbReference type="GO" id="GO:0005245">
    <property type="term" value="F:voltage-gated calcium channel activity"/>
    <property type="evidence" value="ECO:0007669"/>
    <property type="project" value="UniProtKB-ARBA"/>
</dbReference>
<feature type="transmembrane region" description="Helical" evidence="19">
    <location>
        <begin position="195"/>
        <end position="215"/>
    </location>
</feature>
<feature type="domain" description="Ion transport" evidence="21">
    <location>
        <begin position="1276"/>
        <end position="1658"/>
    </location>
</feature>
<dbReference type="GO" id="GO:0086002">
    <property type="term" value="P:cardiac muscle cell action potential involved in contraction"/>
    <property type="evidence" value="ECO:0000318"/>
    <property type="project" value="GO_Central"/>
</dbReference>
<feature type="region of interest" description="Disordered" evidence="20">
    <location>
        <begin position="1081"/>
        <end position="1153"/>
    </location>
</feature>
<feature type="transmembrane region" description="Helical" evidence="19">
    <location>
        <begin position="1345"/>
        <end position="1365"/>
    </location>
</feature>